<protein>
    <recommendedName>
        <fullName evidence="3">Sfi1 spindle body domain-containing protein</fullName>
    </recommendedName>
</protein>
<accession>A0A1J4KIA7</accession>
<keyword evidence="2" id="KW-1185">Reference proteome</keyword>
<name>A0A1J4KIA7_9EUKA</name>
<dbReference type="RefSeq" id="XP_068363808.1">
    <property type="nucleotide sequence ID" value="XM_068491743.1"/>
</dbReference>
<gene>
    <name evidence="1" type="ORF">TRFO_04179</name>
</gene>
<sequence length="710" mass="86552">MSDFSDTDLQFASHVELSDLGNSQMLASQKISATSQKQEIAASVNNRHRILSSVFREWRKASKQQKIDKVKKLAFKRFFVKKKIIFNFNKWKDRFSDFQRLHVLGDSLLIVKHFQLWKKIIDQQFEERKRFMRFLLKRRTIYEHQFFYEWKRSMSLVKKYKNAAKQNNKEIFVKALKAFRINILQNRQQQNLEESVVYVREKFLKINFFAKWKQKLRYKRLERTVIKRRLYQLQRKCFEKWTLQKKNNDRIKRKFRAVRSLSKKCMKRRMFNKWYSKYVIKDEMNNKIHEMNKMIRRRNYEIYFMKWLSKFNEKNYLSSSEQALQDAIKDIRLRRYFGRWHSIFDIIQRRNSRINKSESELRKRKLSRLFMHWRSQFAIQNFEKIMLRKAYRVMRVFYRKVYWNKWQISLKIHSEERLLNDSANQFRNLSLKLKAFNRIKIYYENQKLKQHKELIAQAHYVIHLERSAMISWKLSHRQTKRRFLMVSSVLRAWAYNVQKKRFDQWYSYIKRKKQKKLDIIEALEIHKRRSVSFALTSFVMSTKSMKPPPPIEVDISSDSSEDLLKSSFEIDEDDENNNPISYRTANLADYDGENMESFRNSNQNSYQNRIDENRNDGFNDIHYQLTSTKLPSPKRPAFLGPKQKIYPMQHMISMVNSPLDLQKMQDQLKQQIEETIGKLQQCTNEEERGQLNSQLKIYIDQANELLAQLP</sequence>
<organism evidence="1 2">
    <name type="scientific">Tritrichomonas foetus</name>
    <dbReference type="NCBI Taxonomy" id="1144522"/>
    <lineage>
        <taxon>Eukaryota</taxon>
        <taxon>Metamonada</taxon>
        <taxon>Parabasalia</taxon>
        <taxon>Tritrichomonadida</taxon>
        <taxon>Tritrichomonadidae</taxon>
        <taxon>Tritrichomonas</taxon>
    </lineage>
</organism>
<comment type="caution">
    <text evidence="1">The sequence shown here is derived from an EMBL/GenBank/DDBJ whole genome shotgun (WGS) entry which is preliminary data.</text>
</comment>
<dbReference type="AlphaFoldDB" id="A0A1J4KIA7"/>
<evidence type="ECO:0008006" key="3">
    <source>
        <dbReference type="Google" id="ProtNLM"/>
    </source>
</evidence>
<evidence type="ECO:0000313" key="2">
    <source>
        <dbReference type="Proteomes" id="UP000179807"/>
    </source>
</evidence>
<dbReference type="EMBL" id="MLAK01000605">
    <property type="protein sequence ID" value="OHT10672.1"/>
    <property type="molecule type" value="Genomic_DNA"/>
</dbReference>
<proteinExistence type="predicted"/>
<evidence type="ECO:0000313" key="1">
    <source>
        <dbReference type="EMBL" id="OHT10672.1"/>
    </source>
</evidence>
<dbReference type="VEuPathDB" id="TrichDB:TRFO_04179"/>
<dbReference type="GeneID" id="94826447"/>
<reference evidence="1" key="1">
    <citation type="submission" date="2016-10" db="EMBL/GenBank/DDBJ databases">
        <authorList>
            <person name="Benchimol M."/>
            <person name="Almeida L.G."/>
            <person name="Vasconcelos A.T."/>
            <person name="Perreira-Neves A."/>
            <person name="Rosa I.A."/>
            <person name="Tasca T."/>
            <person name="Bogo M.R."/>
            <person name="de Souza W."/>
        </authorList>
    </citation>
    <scope>NUCLEOTIDE SEQUENCE [LARGE SCALE GENOMIC DNA]</scope>
    <source>
        <strain evidence="1">K</strain>
    </source>
</reference>
<dbReference type="Proteomes" id="UP000179807">
    <property type="component" value="Unassembled WGS sequence"/>
</dbReference>